<dbReference type="EMBL" id="UINC01040498">
    <property type="protein sequence ID" value="SVB40457.1"/>
    <property type="molecule type" value="Genomic_DNA"/>
</dbReference>
<gene>
    <name evidence="2" type="ORF">METZ01_LOCUS193311</name>
</gene>
<feature type="region of interest" description="Disordered" evidence="1">
    <location>
        <begin position="1"/>
        <end position="26"/>
    </location>
</feature>
<organism evidence="2">
    <name type="scientific">marine metagenome</name>
    <dbReference type="NCBI Taxonomy" id="408172"/>
    <lineage>
        <taxon>unclassified sequences</taxon>
        <taxon>metagenomes</taxon>
        <taxon>ecological metagenomes</taxon>
    </lineage>
</organism>
<reference evidence="2" key="1">
    <citation type="submission" date="2018-05" db="EMBL/GenBank/DDBJ databases">
        <authorList>
            <person name="Lanie J.A."/>
            <person name="Ng W.-L."/>
            <person name="Kazmierczak K.M."/>
            <person name="Andrzejewski T.M."/>
            <person name="Davidsen T.M."/>
            <person name="Wayne K.J."/>
            <person name="Tettelin H."/>
            <person name="Glass J.I."/>
            <person name="Rusch D."/>
            <person name="Podicherti R."/>
            <person name="Tsui H.-C.T."/>
            <person name="Winkler M.E."/>
        </authorList>
    </citation>
    <scope>NUCLEOTIDE SEQUENCE</scope>
</reference>
<evidence type="ECO:0000256" key="1">
    <source>
        <dbReference type="SAM" id="MobiDB-lite"/>
    </source>
</evidence>
<dbReference type="AlphaFoldDB" id="A0A382DS91"/>
<proteinExistence type="predicted"/>
<protein>
    <submittedName>
        <fullName evidence="2">Uncharacterized protein</fullName>
    </submittedName>
</protein>
<sequence>MEHRRQASPEEIEWLGPGTRGDTCRVADGDRPVIVRASES</sequence>
<accession>A0A382DS91</accession>
<evidence type="ECO:0000313" key="2">
    <source>
        <dbReference type="EMBL" id="SVB40457.1"/>
    </source>
</evidence>
<name>A0A382DS91_9ZZZZ</name>